<dbReference type="NCBIfam" id="NF009905">
    <property type="entry name" value="PRK13368.1"/>
    <property type="match status" value="1"/>
</dbReference>
<organism evidence="6">
    <name type="scientific">Desulfurivibrio alkaliphilus</name>
    <dbReference type="NCBI Taxonomy" id="427923"/>
    <lineage>
        <taxon>Bacteria</taxon>
        <taxon>Pseudomonadati</taxon>
        <taxon>Thermodesulfobacteriota</taxon>
        <taxon>Desulfobulbia</taxon>
        <taxon>Desulfobulbales</taxon>
        <taxon>Desulfobulbaceae</taxon>
        <taxon>Desulfurivibrio</taxon>
    </lineage>
</organism>
<evidence type="ECO:0000256" key="1">
    <source>
        <dbReference type="ARBA" id="ARBA00004370"/>
    </source>
</evidence>
<dbReference type="CDD" id="cd02517">
    <property type="entry name" value="CMP-KDO-Synthetase"/>
    <property type="match status" value="1"/>
</dbReference>
<evidence type="ECO:0000256" key="4">
    <source>
        <dbReference type="ARBA" id="ARBA00022985"/>
    </source>
</evidence>
<protein>
    <recommendedName>
        <fullName evidence="5">3-deoxy-manno-octulosonate cytidylyltransferase</fullName>
        <ecNumber evidence="5">2.7.7.38</ecNumber>
    </recommendedName>
    <alternativeName>
        <fullName evidence="5">CMP-2-keto-3-deoxyoctulosonic acid synthase</fullName>
        <shortName evidence="5">CKS</shortName>
        <shortName evidence="5">CMP-KDO synthase</shortName>
    </alternativeName>
</protein>
<keyword evidence="4 5" id="KW-0448">Lipopolysaccharide biosynthesis</keyword>
<dbReference type="NCBIfam" id="NF003950">
    <property type="entry name" value="PRK05450.1-3"/>
    <property type="match status" value="1"/>
</dbReference>
<dbReference type="Pfam" id="PF02348">
    <property type="entry name" value="CTP_transf_3"/>
    <property type="match status" value="1"/>
</dbReference>
<comment type="function">
    <text evidence="5">Activates KDO (a required 8-carbon sugar) for incorporation into bacterial lipopolysaccharide in Gram-negative bacteria.</text>
</comment>
<evidence type="ECO:0000256" key="2">
    <source>
        <dbReference type="ARBA" id="ARBA00022679"/>
    </source>
</evidence>
<evidence type="ECO:0000256" key="5">
    <source>
        <dbReference type="HAMAP-Rule" id="MF_00057"/>
    </source>
</evidence>
<proteinExistence type="inferred from homology"/>
<comment type="subcellular location">
    <subcellularLocation>
        <location evidence="5">Cytoplasm</location>
    </subcellularLocation>
    <subcellularLocation>
        <location evidence="1">Membrane</location>
    </subcellularLocation>
</comment>
<dbReference type="InterPro" id="IPR004528">
    <property type="entry name" value="KdsB"/>
</dbReference>
<dbReference type="Gene3D" id="3.90.550.10">
    <property type="entry name" value="Spore Coat Polysaccharide Biosynthesis Protein SpsA, Chain A"/>
    <property type="match status" value="1"/>
</dbReference>
<keyword evidence="3 5" id="KW-0548">Nucleotidyltransferase</keyword>
<evidence type="ECO:0000256" key="3">
    <source>
        <dbReference type="ARBA" id="ARBA00022695"/>
    </source>
</evidence>
<comment type="pathway">
    <text evidence="5">Nucleotide-sugar biosynthesis; CMP-3-deoxy-D-manno-octulosonate biosynthesis; CMP-3-deoxy-D-manno-octulosonate from 3-deoxy-D-manno-octulosonate and CTP: step 1/1.</text>
</comment>
<sequence length="254" mass="28446">MDSAQNKQAQVVAIIPARYQSNRFEGKPLAKILGKPMIQHVYERARAVPLLSRVAVATDDQRIADCVSSFGGEVVMTRSDHVSGTDRLAEAATIMNIDEHDVVVNIQGDQPLFDSEVVGQVAGPLLEDPALPMSTLIYRIIRPEEINDPNHVKTVFDRQGRALYFSRASIPFQRNPGDGTPTYYKHLGFYAYRKGFLLTFVGLPEGEWERFEKLEQLRALEYGYTIKVVMTEHDSVEVDTPGDLERVVALIQGL</sequence>
<dbReference type="EC" id="2.7.7.38" evidence="5"/>
<dbReference type="AlphaFoldDB" id="A0A7C2TFG2"/>
<keyword evidence="2 5" id="KW-0808">Transferase</keyword>
<reference evidence="6" key="1">
    <citation type="journal article" date="2020" name="mSystems">
        <title>Genome- and Community-Level Interaction Insights into Carbon Utilization and Element Cycling Functions of Hydrothermarchaeota in Hydrothermal Sediment.</title>
        <authorList>
            <person name="Zhou Z."/>
            <person name="Liu Y."/>
            <person name="Xu W."/>
            <person name="Pan J."/>
            <person name="Luo Z.H."/>
            <person name="Li M."/>
        </authorList>
    </citation>
    <scope>NUCLEOTIDE SEQUENCE [LARGE SCALE GENOMIC DNA]</scope>
    <source>
        <strain evidence="6">SpSt-1224</strain>
    </source>
</reference>
<comment type="similarity">
    <text evidence="5">Belongs to the KdsB family.</text>
</comment>
<dbReference type="EMBL" id="DSDS01000019">
    <property type="protein sequence ID" value="HET97266.1"/>
    <property type="molecule type" value="Genomic_DNA"/>
</dbReference>
<keyword evidence="5" id="KW-0963">Cytoplasm</keyword>
<dbReference type="HAMAP" id="MF_00057">
    <property type="entry name" value="KdsB"/>
    <property type="match status" value="1"/>
</dbReference>
<dbReference type="NCBIfam" id="NF003952">
    <property type="entry name" value="PRK05450.1-5"/>
    <property type="match status" value="1"/>
</dbReference>
<dbReference type="GO" id="GO:0009103">
    <property type="term" value="P:lipopolysaccharide biosynthetic process"/>
    <property type="evidence" value="ECO:0007669"/>
    <property type="project" value="UniProtKB-UniRule"/>
</dbReference>
<dbReference type="Proteomes" id="UP000885986">
    <property type="component" value="Unassembled WGS sequence"/>
</dbReference>
<dbReference type="GO" id="GO:0016020">
    <property type="term" value="C:membrane"/>
    <property type="evidence" value="ECO:0007669"/>
    <property type="project" value="UniProtKB-SubCell"/>
</dbReference>
<comment type="catalytic activity">
    <reaction evidence="5">
        <text>3-deoxy-alpha-D-manno-oct-2-ulosonate + CTP = CMP-3-deoxy-beta-D-manno-octulosonate + diphosphate</text>
        <dbReference type="Rhea" id="RHEA:23448"/>
        <dbReference type="ChEBI" id="CHEBI:33019"/>
        <dbReference type="ChEBI" id="CHEBI:37563"/>
        <dbReference type="ChEBI" id="CHEBI:85986"/>
        <dbReference type="ChEBI" id="CHEBI:85987"/>
        <dbReference type="EC" id="2.7.7.38"/>
    </reaction>
</comment>
<dbReference type="GO" id="GO:0033468">
    <property type="term" value="P:CMP-keto-3-deoxy-D-manno-octulosonic acid biosynthetic process"/>
    <property type="evidence" value="ECO:0007669"/>
    <property type="project" value="UniProtKB-UniRule"/>
</dbReference>
<dbReference type="InterPro" id="IPR003329">
    <property type="entry name" value="Cytidylyl_trans"/>
</dbReference>
<dbReference type="UniPathway" id="UPA00358">
    <property type="reaction ID" value="UER00476"/>
</dbReference>
<dbReference type="SUPFAM" id="SSF53448">
    <property type="entry name" value="Nucleotide-diphospho-sugar transferases"/>
    <property type="match status" value="1"/>
</dbReference>
<dbReference type="InterPro" id="IPR029044">
    <property type="entry name" value="Nucleotide-diphossugar_trans"/>
</dbReference>
<dbReference type="PANTHER" id="PTHR42866">
    <property type="entry name" value="3-DEOXY-MANNO-OCTULOSONATE CYTIDYLYLTRANSFERASE"/>
    <property type="match status" value="1"/>
</dbReference>
<evidence type="ECO:0000313" key="6">
    <source>
        <dbReference type="EMBL" id="HET97266.1"/>
    </source>
</evidence>
<dbReference type="GO" id="GO:0005829">
    <property type="term" value="C:cytosol"/>
    <property type="evidence" value="ECO:0007669"/>
    <property type="project" value="TreeGrafter"/>
</dbReference>
<dbReference type="FunFam" id="3.90.550.10:FF:000011">
    <property type="entry name" value="3-deoxy-manno-octulosonate cytidylyltransferase"/>
    <property type="match status" value="1"/>
</dbReference>
<gene>
    <name evidence="5 6" type="primary">kdsB</name>
    <name evidence="6" type="ORF">ENN98_00900</name>
</gene>
<dbReference type="GO" id="GO:0008690">
    <property type="term" value="F:3-deoxy-manno-octulosonate cytidylyltransferase activity"/>
    <property type="evidence" value="ECO:0007669"/>
    <property type="project" value="UniProtKB-UniRule"/>
</dbReference>
<dbReference type="PANTHER" id="PTHR42866:SF2">
    <property type="entry name" value="3-DEOXY-MANNO-OCTULOSONATE CYTIDYLYLTRANSFERASE, MITOCHONDRIAL"/>
    <property type="match status" value="1"/>
</dbReference>
<name>A0A7C2TFG2_9BACT</name>
<accession>A0A7C2TFG2</accession>
<comment type="caution">
    <text evidence="6">The sequence shown here is derived from an EMBL/GenBank/DDBJ whole genome shotgun (WGS) entry which is preliminary data.</text>
</comment>
<dbReference type="NCBIfam" id="TIGR00466">
    <property type="entry name" value="kdsB"/>
    <property type="match status" value="1"/>
</dbReference>